<protein>
    <recommendedName>
        <fullName evidence="4">Integral membrane protein</fullName>
    </recommendedName>
</protein>
<feature type="transmembrane region" description="Helical" evidence="1">
    <location>
        <begin position="6"/>
        <end position="25"/>
    </location>
</feature>
<keyword evidence="1" id="KW-1133">Transmembrane helix</keyword>
<sequence>MYIEVSAIIYALLIGGVILFQFALAAGMPWGSMAMGGKFPGKLPPALRIAALFQIVLLAFLAAIVWSKSGLILANWHSFLESGIWFVVIFSMIAAVLNLITRSKWERRIWAPVSLLLLVTSMIVAIG</sequence>
<keyword evidence="1" id="KW-0812">Transmembrane</keyword>
<gene>
    <name evidence="2" type="ORF">I8J30_10535</name>
</gene>
<keyword evidence="1" id="KW-0472">Membrane</keyword>
<feature type="transmembrane region" description="Helical" evidence="1">
    <location>
        <begin position="46"/>
        <end position="66"/>
    </location>
</feature>
<keyword evidence="3" id="KW-1185">Reference proteome</keyword>
<reference evidence="2 3" key="1">
    <citation type="submission" date="2021-04" db="EMBL/GenBank/DDBJ databases">
        <title>Paenibacillus sp. DLE-14 whole genome sequence.</title>
        <authorList>
            <person name="Ham Y.J."/>
        </authorList>
    </citation>
    <scope>NUCLEOTIDE SEQUENCE [LARGE SCALE GENOMIC DNA]</scope>
    <source>
        <strain evidence="2 3">DLE-14</strain>
    </source>
</reference>
<accession>A0ABS5CAW9</accession>
<feature type="transmembrane region" description="Helical" evidence="1">
    <location>
        <begin position="78"/>
        <end position="97"/>
    </location>
</feature>
<evidence type="ECO:0000313" key="3">
    <source>
        <dbReference type="Proteomes" id="UP000673394"/>
    </source>
</evidence>
<organism evidence="2 3">
    <name type="scientific">Paenibacillus lignilyticus</name>
    <dbReference type="NCBI Taxonomy" id="1172615"/>
    <lineage>
        <taxon>Bacteria</taxon>
        <taxon>Bacillati</taxon>
        <taxon>Bacillota</taxon>
        <taxon>Bacilli</taxon>
        <taxon>Bacillales</taxon>
        <taxon>Paenibacillaceae</taxon>
        <taxon>Paenibacillus</taxon>
    </lineage>
</organism>
<dbReference type="Proteomes" id="UP000673394">
    <property type="component" value="Unassembled WGS sequence"/>
</dbReference>
<dbReference type="RefSeq" id="WP_210658000.1">
    <property type="nucleotide sequence ID" value="NZ_JAGKSP010000003.1"/>
</dbReference>
<proteinExistence type="predicted"/>
<evidence type="ECO:0000256" key="1">
    <source>
        <dbReference type="SAM" id="Phobius"/>
    </source>
</evidence>
<evidence type="ECO:0000313" key="2">
    <source>
        <dbReference type="EMBL" id="MBP3963136.1"/>
    </source>
</evidence>
<name>A0ABS5CAW9_9BACL</name>
<evidence type="ECO:0008006" key="4">
    <source>
        <dbReference type="Google" id="ProtNLM"/>
    </source>
</evidence>
<dbReference type="EMBL" id="JAGKSP010000003">
    <property type="protein sequence ID" value="MBP3963136.1"/>
    <property type="molecule type" value="Genomic_DNA"/>
</dbReference>
<comment type="caution">
    <text evidence="2">The sequence shown here is derived from an EMBL/GenBank/DDBJ whole genome shotgun (WGS) entry which is preliminary data.</text>
</comment>
<feature type="transmembrane region" description="Helical" evidence="1">
    <location>
        <begin position="109"/>
        <end position="126"/>
    </location>
</feature>